<keyword evidence="1" id="KW-1133">Transmembrane helix</keyword>
<feature type="transmembrane region" description="Helical" evidence="1">
    <location>
        <begin position="172"/>
        <end position="193"/>
    </location>
</feature>
<feature type="transmembrane region" description="Helical" evidence="1">
    <location>
        <begin position="112"/>
        <end position="131"/>
    </location>
</feature>
<keyword evidence="1" id="KW-0812">Transmembrane</keyword>
<feature type="transmembrane region" description="Helical" evidence="1">
    <location>
        <begin position="12"/>
        <end position="31"/>
    </location>
</feature>
<accession>A0ABW5WY67</accession>
<keyword evidence="3" id="KW-1185">Reference proteome</keyword>
<dbReference type="RefSeq" id="WP_377774321.1">
    <property type="nucleotide sequence ID" value="NZ_JBHUOQ010000004.1"/>
</dbReference>
<dbReference type="EMBL" id="JBHUOQ010000004">
    <property type="protein sequence ID" value="MFD2830875.1"/>
    <property type="molecule type" value="Genomic_DNA"/>
</dbReference>
<comment type="caution">
    <text evidence="2">The sequence shown here is derived from an EMBL/GenBank/DDBJ whole genome shotgun (WGS) entry which is preliminary data.</text>
</comment>
<feature type="transmembrane region" description="Helical" evidence="1">
    <location>
        <begin position="138"/>
        <end position="160"/>
    </location>
</feature>
<proteinExistence type="predicted"/>
<feature type="transmembrane region" description="Helical" evidence="1">
    <location>
        <begin position="65"/>
        <end position="92"/>
    </location>
</feature>
<evidence type="ECO:0000256" key="1">
    <source>
        <dbReference type="SAM" id="Phobius"/>
    </source>
</evidence>
<name>A0ABW5WY67_9STAP</name>
<evidence type="ECO:0000313" key="2">
    <source>
        <dbReference type="EMBL" id="MFD2830875.1"/>
    </source>
</evidence>
<evidence type="ECO:0000313" key="3">
    <source>
        <dbReference type="Proteomes" id="UP001597519"/>
    </source>
</evidence>
<dbReference type="Proteomes" id="UP001597519">
    <property type="component" value="Unassembled WGS sequence"/>
</dbReference>
<feature type="transmembrane region" description="Helical" evidence="1">
    <location>
        <begin position="37"/>
        <end position="58"/>
    </location>
</feature>
<organism evidence="2 3">
    <name type="scientific">Corticicoccus populi</name>
    <dbReference type="NCBI Taxonomy" id="1812821"/>
    <lineage>
        <taxon>Bacteria</taxon>
        <taxon>Bacillati</taxon>
        <taxon>Bacillota</taxon>
        <taxon>Bacilli</taxon>
        <taxon>Bacillales</taxon>
        <taxon>Staphylococcaceae</taxon>
        <taxon>Corticicoccus</taxon>
    </lineage>
</organism>
<feature type="transmembrane region" description="Helical" evidence="1">
    <location>
        <begin position="256"/>
        <end position="278"/>
    </location>
</feature>
<sequence>MTHLKYHLLFAHKYLIEMFPLLMFGSLLNILNTGNHTPHITSMVIIFLGQLIISRLIVKRFNISYVYLLVPVSAAAMFMLDYYWLTALLIPALSIYRLEQLHDSIENTLEHAAIVTAFSLLILINMFQIGAAVHYISVFHIIFIVMIVFYFLGKIIVLLSDSRYNTVISVKLFAVLTVLVIASTAVISFIYPVTISVVHFITSRLLYGFSVLISPMFNWFENLNLEPPEIEDEETQSELGDGEIFTQEPSEPFLSINGGMIISILLITAVVIIIVLYFKKRGALHKNNENQPSQNIYRESIQKKAEKKRTVPDHRVRKEYFDFEKWLAKQKLGRYHDETINEWIKRLNLESVIPEEEINNYLQYRYKDTELSDEAFKEFKDNIKIIKKRLSK</sequence>
<gene>
    <name evidence="2" type="ORF">ACFSX4_10420</name>
</gene>
<keyword evidence="1" id="KW-0472">Membrane</keyword>
<protein>
    <recommendedName>
        <fullName evidence="4">DUF4129 domain-containing protein</fullName>
    </recommendedName>
</protein>
<reference evidence="3" key="1">
    <citation type="journal article" date="2019" name="Int. J. Syst. Evol. Microbiol.">
        <title>The Global Catalogue of Microorganisms (GCM) 10K type strain sequencing project: providing services to taxonomists for standard genome sequencing and annotation.</title>
        <authorList>
            <consortium name="The Broad Institute Genomics Platform"/>
            <consortium name="The Broad Institute Genome Sequencing Center for Infectious Disease"/>
            <person name="Wu L."/>
            <person name="Ma J."/>
        </authorList>
    </citation>
    <scope>NUCLEOTIDE SEQUENCE [LARGE SCALE GENOMIC DNA]</scope>
    <source>
        <strain evidence="3">KCTC 33575</strain>
    </source>
</reference>
<evidence type="ECO:0008006" key="4">
    <source>
        <dbReference type="Google" id="ProtNLM"/>
    </source>
</evidence>
<feature type="transmembrane region" description="Helical" evidence="1">
    <location>
        <begin position="205"/>
        <end position="220"/>
    </location>
</feature>